<feature type="binding site" description="in other chain" evidence="8">
    <location>
        <position position="224"/>
    </location>
    <ligand>
        <name>IMP</name>
        <dbReference type="ChEBI" id="CHEBI:58053"/>
        <note>ligand shared between dimeric partners</note>
    </ligand>
</feature>
<dbReference type="SMART" id="SM00788">
    <property type="entry name" value="Adenylsucc_synt"/>
    <property type="match status" value="1"/>
</dbReference>
<dbReference type="Gene3D" id="3.90.170.10">
    <property type="entry name" value="Adenylosuccinate Synthetase, subunit A, domain 3"/>
    <property type="match status" value="1"/>
</dbReference>
<comment type="caution">
    <text evidence="11">The sequence shown here is derived from an EMBL/GenBank/DDBJ whole genome shotgun (WGS) entry which is preliminary data.</text>
</comment>
<proteinExistence type="inferred from homology"/>
<organism evidence="11 12">
    <name type="scientific">Enhygromyxa salina</name>
    <dbReference type="NCBI Taxonomy" id="215803"/>
    <lineage>
        <taxon>Bacteria</taxon>
        <taxon>Pseudomonadati</taxon>
        <taxon>Myxococcota</taxon>
        <taxon>Polyangia</taxon>
        <taxon>Nannocystales</taxon>
        <taxon>Nannocystaceae</taxon>
        <taxon>Enhygromyxa</taxon>
    </lineage>
</organism>
<dbReference type="Proteomes" id="UP000031599">
    <property type="component" value="Unassembled WGS sequence"/>
</dbReference>
<dbReference type="InterPro" id="IPR018220">
    <property type="entry name" value="Adenylosuccin_syn_GTP-bd"/>
</dbReference>
<keyword evidence="3 8" id="KW-0479">Metal-binding</keyword>
<dbReference type="SUPFAM" id="SSF52540">
    <property type="entry name" value="P-loop containing nucleoside triphosphate hydrolases"/>
    <property type="match status" value="1"/>
</dbReference>
<dbReference type="FunFam" id="3.90.170.10:FF:000001">
    <property type="entry name" value="Adenylosuccinate synthetase"/>
    <property type="match status" value="1"/>
</dbReference>
<keyword evidence="5 8" id="KW-0658">Purine biosynthesis</keyword>
<feature type="active site" description="Proton acceptor" evidence="8">
    <location>
        <position position="13"/>
    </location>
</feature>
<dbReference type="FunFam" id="1.10.300.10:FF:000001">
    <property type="entry name" value="Adenylosuccinate synthetase"/>
    <property type="match status" value="1"/>
</dbReference>
<evidence type="ECO:0000256" key="6">
    <source>
        <dbReference type="ARBA" id="ARBA00022842"/>
    </source>
</evidence>
<dbReference type="GO" id="GO:0005525">
    <property type="term" value="F:GTP binding"/>
    <property type="evidence" value="ECO:0007669"/>
    <property type="project" value="UniProtKB-UniRule"/>
</dbReference>
<feature type="binding site" description="in other chain" evidence="8">
    <location>
        <begin position="13"/>
        <end position="16"/>
    </location>
    <ligand>
        <name>IMP</name>
        <dbReference type="ChEBI" id="CHEBI:58053"/>
        <note>ligand shared between dimeric partners</note>
    </ligand>
</feature>
<feature type="binding site" description="in other chain" evidence="8">
    <location>
        <begin position="38"/>
        <end position="41"/>
    </location>
    <ligand>
        <name>IMP</name>
        <dbReference type="ChEBI" id="CHEBI:58053"/>
        <note>ligand shared between dimeric partners</note>
    </ligand>
</feature>
<evidence type="ECO:0000256" key="3">
    <source>
        <dbReference type="ARBA" id="ARBA00022723"/>
    </source>
</evidence>
<feature type="active site" evidence="9">
    <location>
        <position position="140"/>
    </location>
</feature>
<feature type="binding site" evidence="8">
    <location>
        <begin position="40"/>
        <end position="42"/>
    </location>
    <ligand>
        <name>GTP</name>
        <dbReference type="ChEBI" id="CHEBI:37565"/>
    </ligand>
</feature>
<keyword evidence="4 8" id="KW-0547">Nucleotide-binding</keyword>
<dbReference type="GO" id="GO:0044208">
    <property type="term" value="P:'de novo' AMP biosynthetic process"/>
    <property type="evidence" value="ECO:0007669"/>
    <property type="project" value="UniProtKB-UniRule"/>
</dbReference>
<comment type="catalytic activity">
    <reaction evidence="8 10">
        <text>IMP + L-aspartate + GTP = N(6)-(1,2-dicarboxyethyl)-AMP + GDP + phosphate + 2 H(+)</text>
        <dbReference type="Rhea" id="RHEA:15753"/>
        <dbReference type="ChEBI" id="CHEBI:15378"/>
        <dbReference type="ChEBI" id="CHEBI:29991"/>
        <dbReference type="ChEBI" id="CHEBI:37565"/>
        <dbReference type="ChEBI" id="CHEBI:43474"/>
        <dbReference type="ChEBI" id="CHEBI:57567"/>
        <dbReference type="ChEBI" id="CHEBI:58053"/>
        <dbReference type="ChEBI" id="CHEBI:58189"/>
        <dbReference type="EC" id="6.3.4.4"/>
    </reaction>
</comment>
<evidence type="ECO:0000256" key="10">
    <source>
        <dbReference type="RuleBase" id="RU000520"/>
    </source>
</evidence>
<dbReference type="InterPro" id="IPR027417">
    <property type="entry name" value="P-loop_NTPase"/>
</dbReference>
<evidence type="ECO:0000313" key="12">
    <source>
        <dbReference type="Proteomes" id="UP000031599"/>
    </source>
</evidence>
<comment type="subunit">
    <text evidence="1 8">Homodimer.</text>
</comment>
<dbReference type="PROSITE" id="PS00513">
    <property type="entry name" value="ADENYLOSUCCIN_SYN_2"/>
    <property type="match status" value="1"/>
</dbReference>
<dbReference type="NCBIfam" id="TIGR00184">
    <property type="entry name" value="purA"/>
    <property type="match status" value="1"/>
</dbReference>
<evidence type="ECO:0000256" key="9">
    <source>
        <dbReference type="PROSITE-ProRule" id="PRU10134"/>
    </source>
</evidence>
<dbReference type="EC" id="6.3.4.4" evidence="8 10"/>
<evidence type="ECO:0000256" key="4">
    <source>
        <dbReference type="ARBA" id="ARBA00022741"/>
    </source>
</evidence>
<gene>
    <name evidence="8" type="primary">purA</name>
    <name evidence="11" type="ORF">DB30_01023</name>
</gene>
<keyword evidence="6 8" id="KW-0460">Magnesium</keyword>
<comment type="subcellular location">
    <subcellularLocation>
        <location evidence="8">Cytoplasm</location>
    </subcellularLocation>
</comment>
<feature type="binding site" evidence="8">
    <location>
        <position position="13"/>
    </location>
    <ligand>
        <name>Mg(2+)</name>
        <dbReference type="ChEBI" id="CHEBI:18420"/>
    </ligand>
</feature>
<dbReference type="EMBL" id="JMCC02000119">
    <property type="protein sequence ID" value="KIG12762.1"/>
    <property type="molecule type" value="Genomic_DNA"/>
</dbReference>
<dbReference type="GO" id="GO:0046040">
    <property type="term" value="P:IMP metabolic process"/>
    <property type="evidence" value="ECO:0007669"/>
    <property type="project" value="TreeGrafter"/>
</dbReference>
<dbReference type="NCBIfam" id="NF002223">
    <property type="entry name" value="PRK01117.1"/>
    <property type="match status" value="1"/>
</dbReference>
<dbReference type="RefSeq" id="WP_052557021.1">
    <property type="nucleotide sequence ID" value="NZ_JMCC02000119.1"/>
</dbReference>
<dbReference type="UniPathway" id="UPA00075">
    <property type="reaction ID" value="UER00335"/>
</dbReference>
<feature type="binding site" evidence="8">
    <location>
        <begin position="12"/>
        <end position="18"/>
    </location>
    <ligand>
        <name>GTP</name>
        <dbReference type="ChEBI" id="CHEBI:37565"/>
    </ligand>
</feature>
<feature type="binding site" description="in other chain" evidence="8">
    <location>
        <position position="239"/>
    </location>
    <ligand>
        <name>IMP</name>
        <dbReference type="ChEBI" id="CHEBI:58053"/>
        <note>ligand shared between dimeric partners</note>
    </ligand>
</feature>
<dbReference type="Gene3D" id="1.10.300.10">
    <property type="entry name" value="Adenylosuccinate Synthetase, subunit A, domain 2"/>
    <property type="match status" value="1"/>
</dbReference>
<dbReference type="GO" id="GO:0005737">
    <property type="term" value="C:cytoplasm"/>
    <property type="evidence" value="ECO:0007669"/>
    <property type="project" value="UniProtKB-SubCell"/>
</dbReference>
<dbReference type="Gene3D" id="3.40.440.10">
    <property type="entry name" value="Adenylosuccinate Synthetase, subunit A, domain 1"/>
    <property type="match status" value="1"/>
</dbReference>
<evidence type="ECO:0000256" key="7">
    <source>
        <dbReference type="ARBA" id="ARBA00023134"/>
    </source>
</evidence>
<evidence type="ECO:0000256" key="5">
    <source>
        <dbReference type="ARBA" id="ARBA00022755"/>
    </source>
</evidence>
<dbReference type="PROSITE" id="PS01266">
    <property type="entry name" value="ADENYLOSUCCIN_SYN_1"/>
    <property type="match status" value="1"/>
</dbReference>
<keyword evidence="2 8" id="KW-0436">Ligase</keyword>
<dbReference type="InterPro" id="IPR042111">
    <property type="entry name" value="Adenylosuccinate_synth_dom3"/>
</dbReference>
<dbReference type="InterPro" id="IPR001114">
    <property type="entry name" value="Adenylosuccinate_synthetase"/>
</dbReference>
<dbReference type="InterPro" id="IPR033128">
    <property type="entry name" value="Adenylosuccin_syn_Lys_AS"/>
</dbReference>
<evidence type="ECO:0000256" key="2">
    <source>
        <dbReference type="ARBA" id="ARBA00022598"/>
    </source>
</evidence>
<evidence type="ECO:0000256" key="1">
    <source>
        <dbReference type="ARBA" id="ARBA00011738"/>
    </source>
</evidence>
<accession>A0A0C2CY66</accession>
<feature type="binding site" evidence="8">
    <location>
        <begin position="412"/>
        <end position="414"/>
    </location>
    <ligand>
        <name>GTP</name>
        <dbReference type="ChEBI" id="CHEBI:37565"/>
    </ligand>
</feature>
<sequence length="427" mass="45664">MSTLAVVGAQWGDEGKGKVVDVLAAEADLVARFAGGNNAGHTLVVDGVKIVTHLVPSGCTYPGTRCLLGAGMVIDPEVFAEEIAQLRTHGLLEQDELRVSLDAHVIFEFHRELDALREDASTAQKIGTTRRGIGPAYEAKVARRGIRIRDLLNPARLRERLEHNKRALDPEFARFGSDRSVNIDALCEAAAKWVDWIGPMTCDAGAEVLDFVGAGKRVLFEGAQGALLDVDHGTYPYVTSSSTIAGGVCTGLGIGPTLIDGVWGITKAYTTRVGAGPFPTKLDGEQGDRIRAAGGEYGATTGRPRDCGWLDLPALRLAARRNGLTGLVVTKLDVLAQLPAIEICTRYQDDLDPGRDGFDDAVPVYEPVAGWGGAGWAEQVSAARSLEQLPKAVRAYLDLVSDYVEVPITLVSIGPDREQTIRLTPAF</sequence>
<name>A0A0C2CY66_9BACT</name>
<feature type="binding site" evidence="8">
    <location>
        <position position="305"/>
    </location>
    <ligand>
        <name>GTP</name>
        <dbReference type="ChEBI" id="CHEBI:37565"/>
    </ligand>
</feature>
<comment type="function">
    <text evidence="8">Plays an important role in the de novo pathway of purine nucleotide biosynthesis. Catalyzes the first committed step in the biosynthesis of AMP from IMP.</text>
</comment>
<keyword evidence="7 8" id="KW-0342">GTP-binding</keyword>
<feature type="binding site" evidence="8">
    <location>
        <begin position="299"/>
        <end position="305"/>
    </location>
    <ligand>
        <name>substrate</name>
    </ligand>
</feature>
<feature type="binding site" description="in other chain" evidence="8">
    <location>
        <position position="129"/>
    </location>
    <ligand>
        <name>IMP</name>
        <dbReference type="ChEBI" id="CHEBI:58053"/>
        <note>ligand shared between dimeric partners</note>
    </ligand>
</feature>
<dbReference type="GO" id="GO:0004019">
    <property type="term" value="F:adenylosuccinate synthase activity"/>
    <property type="evidence" value="ECO:0007669"/>
    <property type="project" value="UniProtKB-UniRule"/>
</dbReference>
<comment type="similarity">
    <text evidence="8 10">Belongs to the adenylosuccinate synthetase family.</text>
</comment>
<dbReference type="Pfam" id="PF00709">
    <property type="entry name" value="Adenylsucc_synt"/>
    <property type="match status" value="1"/>
</dbReference>
<dbReference type="InterPro" id="IPR042109">
    <property type="entry name" value="Adenylosuccinate_synth_dom1"/>
</dbReference>
<feature type="binding site" description="in other chain" evidence="8">
    <location>
        <position position="303"/>
    </location>
    <ligand>
        <name>IMP</name>
        <dbReference type="ChEBI" id="CHEBI:58053"/>
        <note>ligand shared between dimeric partners</note>
    </ligand>
</feature>
<evidence type="ECO:0000256" key="8">
    <source>
        <dbReference type="HAMAP-Rule" id="MF_00011"/>
    </source>
</evidence>
<dbReference type="PANTHER" id="PTHR11846:SF0">
    <property type="entry name" value="ADENYLOSUCCINATE SYNTHETASE"/>
    <property type="match status" value="1"/>
</dbReference>
<dbReference type="HAMAP" id="MF_00011">
    <property type="entry name" value="Adenylosucc_synth"/>
    <property type="match status" value="1"/>
</dbReference>
<feature type="binding site" evidence="8">
    <location>
        <begin position="331"/>
        <end position="333"/>
    </location>
    <ligand>
        <name>GTP</name>
        <dbReference type="ChEBI" id="CHEBI:37565"/>
    </ligand>
</feature>
<keyword evidence="8" id="KW-0963">Cytoplasm</keyword>
<feature type="binding site" evidence="8">
    <location>
        <position position="143"/>
    </location>
    <ligand>
        <name>IMP</name>
        <dbReference type="ChEBI" id="CHEBI:58053"/>
        <note>ligand shared between dimeric partners</note>
    </ligand>
</feature>
<dbReference type="PANTHER" id="PTHR11846">
    <property type="entry name" value="ADENYLOSUCCINATE SYNTHETASE"/>
    <property type="match status" value="1"/>
</dbReference>
<reference evidence="11 12" key="1">
    <citation type="submission" date="2014-12" db="EMBL/GenBank/DDBJ databases">
        <title>Genome assembly of Enhygromyxa salina DSM 15201.</title>
        <authorList>
            <person name="Sharma G."/>
            <person name="Subramanian S."/>
        </authorList>
    </citation>
    <scope>NUCLEOTIDE SEQUENCE [LARGE SCALE GENOMIC DNA]</scope>
    <source>
        <strain evidence="11 12">DSM 15201</strain>
    </source>
</reference>
<protein>
    <recommendedName>
        <fullName evidence="8 10">Adenylosuccinate synthetase</fullName>
        <shortName evidence="8">AMPSase</shortName>
        <shortName evidence="8">AdSS</shortName>
        <ecNumber evidence="8 10">6.3.4.4</ecNumber>
    </recommendedName>
    <alternativeName>
        <fullName evidence="8">IMP--aspartate ligase</fullName>
    </alternativeName>
</protein>
<evidence type="ECO:0000313" key="11">
    <source>
        <dbReference type="EMBL" id="KIG12762.1"/>
    </source>
</evidence>
<comment type="pathway">
    <text evidence="8 10">Purine metabolism; AMP biosynthesis via de novo pathway; AMP from IMP: step 1/2.</text>
</comment>
<dbReference type="InterPro" id="IPR042110">
    <property type="entry name" value="Adenylosuccinate_synth_dom2"/>
</dbReference>
<comment type="cofactor">
    <cofactor evidence="8">
        <name>Mg(2+)</name>
        <dbReference type="ChEBI" id="CHEBI:18420"/>
    </cofactor>
    <text evidence="8">Binds 1 Mg(2+) ion per subunit.</text>
</comment>
<dbReference type="GO" id="GO:0000287">
    <property type="term" value="F:magnesium ion binding"/>
    <property type="evidence" value="ECO:0007669"/>
    <property type="project" value="UniProtKB-UniRule"/>
</dbReference>
<feature type="active site" description="Proton donor" evidence="8">
    <location>
        <position position="41"/>
    </location>
</feature>
<dbReference type="CDD" id="cd03108">
    <property type="entry name" value="AdSS"/>
    <property type="match status" value="1"/>
</dbReference>
<dbReference type="AlphaFoldDB" id="A0A0C2CY66"/>
<feature type="binding site" evidence="8">
    <location>
        <position position="40"/>
    </location>
    <ligand>
        <name>Mg(2+)</name>
        <dbReference type="ChEBI" id="CHEBI:18420"/>
    </ligand>
</feature>